<dbReference type="Proteomes" id="UP000007322">
    <property type="component" value="Chromosome 5"/>
</dbReference>
<dbReference type="GeneID" id="11511416"/>
<dbReference type="HOGENOM" id="CLU_2759583_0_0_1"/>
<reference evidence="1 2" key="1">
    <citation type="journal article" date="2011" name="Nat. Biotechnol.">
        <title>Comparative genomic analysis of the thermophilic biomass-degrading fungi Myceliophthora thermophila and Thielavia terrestris.</title>
        <authorList>
            <person name="Berka R.M."/>
            <person name="Grigoriev I.V."/>
            <person name="Otillar R."/>
            <person name="Salamov A."/>
            <person name="Grimwood J."/>
            <person name="Reid I."/>
            <person name="Ishmael N."/>
            <person name="John T."/>
            <person name="Darmond C."/>
            <person name="Moisan M.-C."/>
            <person name="Henrissat B."/>
            <person name="Coutinho P.M."/>
            <person name="Lombard V."/>
            <person name="Natvig D.O."/>
            <person name="Lindquist E."/>
            <person name="Schmutz J."/>
            <person name="Lucas S."/>
            <person name="Harris P."/>
            <person name="Powlowski J."/>
            <person name="Bellemare A."/>
            <person name="Taylor D."/>
            <person name="Butler G."/>
            <person name="de Vries R.P."/>
            <person name="Allijn I.E."/>
            <person name="van den Brink J."/>
            <person name="Ushinsky S."/>
            <person name="Storms R."/>
            <person name="Powell A.J."/>
            <person name="Paulsen I.T."/>
            <person name="Elbourne L.D.H."/>
            <person name="Baker S.E."/>
            <person name="Magnuson J."/>
            <person name="LaBoissiere S."/>
            <person name="Clutterbuck A.J."/>
            <person name="Martinez D."/>
            <person name="Wogulis M."/>
            <person name="de Leon A.L."/>
            <person name="Rey M.W."/>
            <person name="Tsang A."/>
        </authorList>
    </citation>
    <scope>NUCLEOTIDE SEQUENCE [LARGE SCALE GENOMIC DNA]</scope>
    <source>
        <strain evidence="2">ATCC 42464 / BCRC 31852 / DSM 1799</strain>
    </source>
</reference>
<dbReference type="EMBL" id="CP003006">
    <property type="protein sequence ID" value="AEO60411.1"/>
    <property type="molecule type" value="Genomic_DNA"/>
</dbReference>
<dbReference type="AlphaFoldDB" id="G2QIZ2"/>
<protein>
    <submittedName>
        <fullName evidence="1">Uncharacterized protein</fullName>
    </submittedName>
</protein>
<evidence type="ECO:0000313" key="1">
    <source>
        <dbReference type="EMBL" id="AEO60411.1"/>
    </source>
</evidence>
<dbReference type="InParanoid" id="G2QIZ2"/>
<organism evidence="1 2">
    <name type="scientific">Thermothelomyces thermophilus (strain ATCC 42464 / BCRC 31852 / DSM 1799)</name>
    <name type="common">Sporotrichum thermophile</name>
    <dbReference type="NCBI Taxonomy" id="573729"/>
    <lineage>
        <taxon>Eukaryota</taxon>
        <taxon>Fungi</taxon>
        <taxon>Dikarya</taxon>
        <taxon>Ascomycota</taxon>
        <taxon>Pezizomycotina</taxon>
        <taxon>Sordariomycetes</taxon>
        <taxon>Sordariomycetidae</taxon>
        <taxon>Sordariales</taxon>
        <taxon>Chaetomiaceae</taxon>
        <taxon>Thermothelomyces</taxon>
    </lineage>
</organism>
<gene>
    <name evidence="1" type="ORF">MYCTH_2129511</name>
</gene>
<accession>G2QIZ2</accession>
<keyword evidence="2" id="KW-1185">Reference proteome</keyword>
<dbReference type="KEGG" id="mtm:MYCTH_2129511"/>
<dbReference type="VEuPathDB" id="FungiDB:MYCTH_2129511"/>
<evidence type="ECO:0000313" key="2">
    <source>
        <dbReference type="Proteomes" id="UP000007322"/>
    </source>
</evidence>
<sequence length="70" mass="7767">MRYRRGWVRRGTGITPMYQVALARAVCGDPADETLRERMPQPGQGCKVMVWPAGHVPGAASTMDDDVFVF</sequence>
<dbReference type="RefSeq" id="XP_003665656.1">
    <property type="nucleotide sequence ID" value="XM_003665608.1"/>
</dbReference>
<name>G2QIZ2_THET4</name>
<proteinExistence type="predicted"/>